<protein>
    <submittedName>
        <fullName evidence="2">Unnamed product</fullName>
    </submittedName>
</protein>
<feature type="compositionally biased region" description="Low complexity" evidence="1">
    <location>
        <begin position="88"/>
        <end position="98"/>
    </location>
</feature>
<accession>A0A090MBB7</accession>
<proteinExistence type="predicted"/>
<dbReference type="GeneID" id="9837408"/>
<reference evidence="3" key="1">
    <citation type="journal article" date="2006" name="Proc. Natl. Acad. Sci. U.S.A.">
        <title>Genome analysis of the smallest free-living eukaryote Ostreococcus tauri unveils many unique features.</title>
        <authorList>
            <person name="Derelle E."/>
            <person name="Ferraz C."/>
            <person name="Rombauts S."/>
            <person name="Rouze P."/>
            <person name="Worden A.Z."/>
            <person name="Robbens S."/>
            <person name="Partensky F."/>
            <person name="Degroeve S."/>
            <person name="Echeynie S."/>
            <person name="Cooke R."/>
            <person name="Saeys Y."/>
            <person name="Wuyts J."/>
            <person name="Jabbari K."/>
            <person name="Bowler C."/>
            <person name="Panaud O."/>
            <person name="Piegu B."/>
            <person name="Ball S.G."/>
            <person name="Ral J.-P."/>
            <person name="Bouget F.-Y."/>
            <person name="Piganeau G."/>
            <person name="De Baets B."/>
            <person name="Picard A."/>
            <person name="Delseny M."/>
            <person name="Demaille J."/>
            <person name="Van de Peer Y."/>
            <person name="Moreau H."/>
        </authorList>
    </citation>
    <scope>NUCLEOTIDE SEQUENCE [LARGE SCALE GENOMIC DNA]</scope>
    <source>
        <strain evidence="3">OTTH 0595 / CCAP 157/2 / RCC745</strain>
    </source>
</reference>
<feature type="compositionally biased region" description="Pro residues" evidence="1">
    <location>
        <begin position="314"/>
        <end position="328"/>
    </location>
</feature>
<dbReference type="Proteomes" id="UP000009170">
    <property type="component" value="Unassembled WGS sequence"/>
</dbReference>
<feature type="region of interest" description="Disordered" evidence="1">
    <location>
        <begin position="61"/>
        <end position="121"/>
    </location>
</feature>
<dbReference type="AlphaFoldDB" id="A0A090MBB7"/>
<dbReference type="KEGG" id="ota:OT_ostta13g00560"/>
<comment type="caution">
    <text evidence="2">The sequence shown here is derived from an EMBL/GenBank/DDBJ whole genome shotgun (WGS) entry which is preliminary data.</text>
</comment>
<organism evidence="2 3">
    <name type="scientific">Ostreococcus tauri</name>
    <name type="common">Marine green alga</name>
    <dbReference type="NCBI Taxonomy" id="70448"/>
    <lineage>
        <taxon>Eukaryota</taxon>
        <taxon>Viridiplantae</taxon>
        <taxon>Chlorophyta</taxon>
        <taxon>Mamiellophyceae</taxon>
        <taxon>Mamiellales</taxon>
        <taxon>Bathycoccaceae</taxon>
        <taxon>Ostreococcus</taxon>
    </lineage>
</organism>
<dbReference type="RefSeq" id="XP_022840167.1">
    <property type="nucleotide sequence ID" value="XM_022982666.1"/>
</dbReference>
<evidence type="ECO:0000313" key="2">
    <source>
        <dbReference type="EMBL" id="CEG00037.1"/>
    </source>
</evidence>
<evidence type="ECO:0000313" key="3">
    <source>
        <dbReference type="Proteomes" id="UP000009170"/>
    </source>
</evidence>
<dbReference type="InParanoid" id="A0A090MBB7"/>
<name>A0A090MBB7_OSTTA</name>
<dbReference type="OrthoDB" id="10582275at2759"/>
<keyword evidence="3" id="KW-1185">Reference proteome</keyword>
<feature type="region of interest" description="Disordered" evidence="1">
    <location>
        <begin position="314"/>
        <end position="334"/>
    </location>
</feature>
<reference evidence="2 3" key="2">
    <citation type="journal article" date="2014" name="BMC Genomics">
        <title>An improved genome of the model marine alga Ostreococcus tauri unfolds by assessing Illumina de novo assemblies.</title>
        <authorList>
            <person name="Blanc-Mathieu R."/>
            <person name="Verhelst B."/>
            <person name="Derelle E."/>
            <person name="Rombauts S."/>
            <person name="Bouget F.Y."/>
            <person name="Carre I."/>
            <person name="Chateau A."/>
            <person name="Eyre-Walker A."/>
            <person name="Grimsley N."/>
            <person name="Moreau H."/>
            <person name="Piegu B."/>
            <person name="Rivals E."/>
            <person name="Schackwitz W."/>
            <person name="Van de Peer Y."/>
            <person name="Piganeau G."/>
        </authorList>
    </citation>
    <scope>NUCLEOTIDE SEQUENCE [LARGE SCALE GENOMIC DNA]</scope>
    <source>
        <strain evidence="3">OTTH 0595 / CCAP 157/2 / RCC745</strain>
    </source>
</reference>
<evidence type="ECO:0000256" key="1">
    <source>
        <dbReference type="SAM" id="MobiDB-lite"/>
    </source>
</evidence>
<gene>
    <name evidence="2" type="ORF">OT_ostta13g00560</name>
</gene>
<sequence length="349" mass="36442">MSTKIDVTSTFQGEGEDMIAALIAASQVKGGNGNAGNGRGNFDVDGDVVKEKRSFERELVPFDFGDGGDATTPSAHDVRVVKVPPAPRANETSATSGKKNGKKKDKSASGNGGAITDPRARANQVCEPQKATLTPEQQAAVLAVGQTKGNGKKKSKGNNPEANVKIATSGERYAQSSFQAAPSADQLPMPSFLRDMAPIEHPVAVKPEPRTMHQVAPPSAANLKDLLGMKPATPPPALFTPPSAQAKGQALFNNILDSANKPAPRTAQAPPPMMAPPGHPILVPPGYDSAMMGHPMGPPPPVRQKLNAIFGVPTQPPQAYPVPPPYPVAPETSGGNFQMLMNKLNTGRV</sequence>
<dbReference type="EMBL" id="CAID01000013">
    <property type="protein sequence ID" value="CEG00037.1"/>
    <property type="molecule type" value="Genomic_DNA"/>
</dbReference>